<sequence length="116" mass="12835">MTADDTTLRALRLERGWTLTALSRETGMSVGMLSDLERGKCSSEDALTRLAVLYGLSRHQLPSPPLPPGLQELRSRPGSNLSAELLSRLCRLEFRSGHDLSADEWQRLVVTLEGTD</sequence>
<dbReference type="Gene3D" id="1.10.260.40">
    <property type="entry name" value="lambda repressor-like DNA-binding domains"/>
    <property type="match status" value="1"/>
</dbReference>
<dbReference type="Proteomes" id="UP000603865">
    <property type="component" value="Unassembled WGS sequence"/>
</dbReference>
<proteinExistence type="predicted"/>
<dbReference type="RefSeq" id="WP_189088931.1">
    <property type="nucleotide sequence ID" value="NZ_BMQL01000006.1"/>
</dbReference>
<evidence type="ECO:0000259" key="1">
    <source>
        <dbReference type="PROSITE" id="PS50943"/>
    </source>
</evidence>
<dbReference type="AlphaFoldDB" id="A0A918F5F2"/>
<accession>A0A918F5F2</accession>
<dbReference type="SUPFAM" id="SSF47413">
    <property type="entry name" value="lambda repressor-like DNA-binding domains"/>
    <property type="match status" value="1"/>
</dbReference>
<organism evidence="2 3">
    <name type="scientific">Deinococcus ruber</name>
    <dbReference type="NCBI Taxonomy" id="1848197"/>
    <lineage>
        <taxon>Bacteria</taxon>
        <taxon>Thermotogati</taxon>
        <taxon>Deinococcota</taxon>
        <taxon>Deinococci</taxon>
        <taxon>Deinococcales</taxon>
        <taxon>Deinococcaceae</taxon>
        <taxon>Deinococcus</taxon>
    </lineage>
</organism>
<dbReference type="Pfam" id="PF13560">
    <property type="entry name" value="HTH_31"/>
    <property type="match status" value="1"/>
</dbReference>
<comment type="caution">
    <text evidence="2">The sequence shown here is derived from an EMBL/GenBank/DDBJ whole genome shotgun (WGS) entry which is preliminary data.</text>
</comment>
<dbReference type="EMBL" id="BMQL01000006">
    <property type="protein sequence ID" value="GGR03000.1"/>
    <property type="molecule type" value="Genomic_DNA"/>
</dbReference>
<dbReference type="InterPro" id="IPR001387">
    <property type="entry name" value="Cro/C1-type_HTH"/>
</dbReference>
<reference evidence="2" key="1">
    <citation type="journal article" date="2014" name="Int. J. Syst. Evol. Microbiol.">
        <title>Complete genome sequence of Corynebacterium casei LMG S-19264T (=DSM 44701T), isolated from a smear-ripened cheese.</title>
        <authorList>
            <consortium name="US DOE Joint Genome Institute (JGI-PGF)"/>
            <person name="Walter F."/>
            <person name="Albersmeier A."/>
            <person name="Kalinowski J."/>
            <person name="Ruckert C."/>
        </authorList>
    </citation>
    <scope>NUCLEOTIDE SEQUENCE</scope>
    <source>
        <strain evidence="2">JCM 31311</strain>
    </source>
</reference>
<dbReference type="GO" id="GO:0003677">
    <property type="term" value="F:DNA binding"/>
    <property type="evidence" value="ECO:0007669"/>
    <property type="project" value="InterPro"/>
</dbReference>
<dbReference type="SMART" id="SM00530">
    <property type="entry name" value="HTH_XRE"/>
    <property type="match status" value="1"/>
</dbReference>
<dbReference type="InterPro" id="IPR010982">
    <property type="entry name" value="Lambda_DNA-bd_dom_sf"/>
</dbReference>
<evidence type="ECO:0000313" key="3">
    <source>
        <dbReference type="Proteomes" id="UP000603865"/>
    </source>
</evidence>
<feature type="domain" description="HTH cro/C1-type" evidence="1">
    <location>
        <begin position="8"/>
        <end position="61"/>
    </location>
</feature>
<dbReference type="CDD" id="cd00093">
    <property type="entry name" value="HTH_XRE"/>
    <property type="match status" value="1"/>
</dbReference>
<dbReference type="PROSITE" id="PS50943">
    <property type="entry name" value="HTH_CROC1"/>
    <property type="match status" value="1"/>
</dbReference>
<evidence type="ECO:0000313" key="2">
    <source>
        <dbReference type="EMBL" id="GGR03000.1"/>
    </source>
</evidence>
<keyword evidence="3" id="KW-1185">Reference proteome</keyword>
<name>A0A918F5F2_9DEIO</name>
<protein>
    <recommendedName>
        <fullName evidence="1">HTH cro/C1-type domain-containing protein</fullName>
    </recommendedName>
</protein>
<gene>
    <name evidence="2" type="ORF">GCM10008957_14790</name>
</gene>
<reference evidence="2" key="2">
    <citation type="submission" date="2020-09" db="EMBL/GenBank/DDBJ databases">
        <authorList>
            <person name="Sun Q."/>
            <person name="Ohkuma M."/>
        </authorList>
    </citation>
    <scope>NUCLEOTIDE SEQUENCE</scope>
    <source>
        <strain evidence="2">JCM 31311</strain>
    </source>
</reference>